<dbReference type="AlphaFoldDB" id="A0A1E2VEF5"/>
<dbReference type="PROSITE" id="PS50967">
    <property type="entry name" value="HRDC"/>
    <property type="match status" value="1"/>
</dbReference>
<dbReference type="GO" id="GO:0008408">
    <property type="term" value="F:3'-5' exonuclease activity"/>
    <property type="evidence" value="ECO:0007669"/>
    <property type="project" value="InterPro"/>
</dbReference>
<dbReference type="GO" id="GO:0042780">
    <property type="term" value="P:tRNA 3'-end processing"/>
    <property type="evidence" value="ECO:0007669"/>
    <property type="project" value="UniProtKB-UniRule"/>
</dbReference>
<organism evidence="8 9">
    <name type="scientific">Terasakiispira papahanaumokuakeensis</name>
    <dbReference type="NCBI Taxonomy" id="197479"/>
    <lineage>
        <taxon>Bacteria</taxon>
        <taxon>Pseudomonadati</taxon>
        <taxon>Pseudomonadota</taxon>
        <taxon>Gammaproteobacteria</taxon>
        <taxon>Oceanospirillales</taxon>
        <taxon>Terasakiispira</taxon>
    </lineage>
</organism>
<keyword evidence="4 6" id="KW-0378">Hydrolase</keyword>
<dbReference type="Gene3D" id="3.30.420.10">
    <property type="entry name" value="Ribonuclease H-like superfamily/Ribonuclease H"/>
    <property type="match status" value="1"/>
</dbReference>
<evidence type="ECO:0000256" key="2">
    <source>
        <dbReference type="ARBA" id="ARBA00022694"/>
    </source>
</evidence>
<feature type="domain" description="HRDC" evidence="7">
    <location>
        <begin position="213"/>
        <end position="293"/>
    </location>
</feature>
<comment type="catalytic activity">
    <reaction evidence="6">
        <text>Exonucleolytic cleavage that removes extra residues from the 3'-terminus of tRNA to produce 5'-mononucleotides.</text>
        <dbReference type="EC" id="3.1.13.5"/>
    </reaction>
</comment>
<dbReference type="SMART" id="SM00474">
    <property type="entry name" value="35EXOc"/>
    <property type="match status" value="1"/>
</dbReference>
<dbReference type="InterPro" id="IPR036397">
    <property type="entry name" value="RNaseH_sf"/>
</dbReference>
<comment type="similarity">
    <text evidence="6">Belongs to the RNase D family.</text>
</comment>
<dbReference type="GO" id="GO:0003676">
    <property type="term" value="F:nucleic acid binding"/>
    <property type="evidence" value="ECO:0007669"/>
    <property type="project" value="InterPro"/>
</dbReference>
<dbReference type="SUPFAM" id="SSF47819">
    <property type="entry name" value="HRDC-like"/>
    <property type="match status" value="2"/>
</dbReference>
<dbReference type="InterPro" id="IPR048579">
    <property type="entry name" value="RNAseD_HRDC_C"/>
</dbReference>
<dbReference type="SUPFAM" id="SSF53098">
    <property type="entry name" value="Ribonuclease H-like"/>
    <property type="match status" value="1"/>
</dbReference>
<evidence type="ECO:0000313" key="8">
    <source>
        <dbReference type="EMBL" id="ODC05357.1"/>
    </source>
</evidence>
<dbReference type="InterPro" id="IPR002121">
    <property type="entry name" value="HRDC_dom"/>
</dbReference>
<evidence type="ECO:0000256" key="5">
    <source>
        <dbReference type="ARBA" id="ARBA00022839"/>
    </source>
</evidence>
<dbReference type="NCBIfam" id="TIGR01388">
    <property type="entry name" value="rnd"/>
    <property type="match status" value="1"/>
</dbReference>
<dbReference type="HAMAP" id="MF_01899">
    <property type="entry name" value="RNase_D"/>
    <property type="match status" value="1"/>
</dbReference>
<dbReference type="EMBL" id="MDTQ01000001">
    <property type="protein sequence ID" value="ODC05357.1"/>
    <property type="molecule type" value="Genomic_DNA"/>
</dbReference>
<comment type="caution">
    <text evidence="8">The sequence shown here is derived from an EMBL/GenBank/DDBJ whole genome shotgun (WGS) entry which is preliminary data.</text>
</comment>
<name>A0A1E2VEF5_9GAMM</name>
<dbReference type="EC" id="3.1.13.5" evidence="6"/>
<dbReference type="PANTHER" id="PTHR47649:SF1">
    <property type="entry name" value="RIBONUCLEASE D"/>
    <property type="match status" value="1"/>
</dbReference>
<dbReference type="InterPro" id="IPR051086">
    <property type="entry name" value="RNase_D-like"/>
</dbReference>
<dbReference type="InterPro" id="IPR012337">
    <property type="entry name" value="RNaseH-like_sf"/>
</dbReference>
<proteinExistence type="inferred from homology"/>
<keyword evidence="9" id="KW-1185">Reference proteome</keyword>
<evidence type="ECO:0000256" key="3">
    <source>
        <dbReference type="ARBA" id="ARBA00022722"/>
    </source>
</evidence>
<evidence type="ECO:0000256" key="6">
    <source>
        <dbReference type="HAMAP-Rule" id="MF_01899"/>
    </source>
</evidence>
<dbReference type="GO" id="GO:0033890">
    <property type="term" value="F:ribonuclease D activity"/>
    <property type="evidence" value="ECO:0007669"/>
    <property type="project" value="UniProtKB-UniRule"/>
</dbReference>
<reference evidence="8 9" key="1">
    <citation type="submission" date="2016-08" db="EMBL/GenBank/DDBJ databases">
        <authorList>
            <person name="Seilhamer J.J."/>
        </authorList>
    </citation>
    <scope>NUCLEOTIDE SEQUENCE [LARGE SCALE GENOMIC DNA]</scope>
    <source>
        <strain evidence="8 9">PH27A</strain>
    </source>
</reference>
<comment type="cofactor">
    <cofactor evidence="6">
        <name>a divalent metal cation</name>
        <dbReference type="ChEBI" id="CHEBI:60240"/>
    </cofactor>
</comment>
<dbReference type="PANTHER" id="PTHR47649">
    <property type="entry name" value="RIBONUCLEASE D"/>
    <property type="match status" value="1"/>
</dbReference>
<gene>
    <name evidence="6" type="primary">rnd</name>
    <name evidence="8" type="ORF">BFW38_10390</name>
</gene>
<dbReference type="SMART" id="SM00341">
    <property type="entry name" value="HRDC"/>
    <property type="match status" value="1"/>
</dbReference>
<dbReference type="Pfam" id="PF21293">
    <property type="entry name" value="RNAseD_HRDC_C"/>
    <property type="match status" value="1"/>
</dbReference>
<dbReference type="Pfam" id="PF01612">
    <property type="entry name" value="DNA_pol_A_exo1"/>
    <property type="match status" value="1"/>
</dbReference>
<evidence type="ECO:0000259" key="7">
    <source>
        <dbReference type="PROSITE" id="PS50967"/>
    </source>
</evidence>
<keyword evidence="1 6" id="KW-0963">Cytoplasm</keyword>
<dbReference type="GO" id="GO:0000166">
    <property type="term" value="F:nucleotide binding"/>
    <property type="evidence" value="ECO:0007669"/>
    <property type="project" value="InterPro"/>
</dbReference>
<dbReference type="InterPro" id="IPR006292">
    <property type="entry name" value="RNase_D"/>
</dbReference>
<dbReference type="Gene3D" id="1.10.150.80">
    <property type="entry name" value="HRDC domain"/>
    <property type="match status" value="2"/>
</dbReference>
<evidence type="ECO:0000256" key="4">
    <source>
        <dbReference type="ARBA" id="ARBA00022801"/>
    </source>
</evidence>
<dbReference type="GO" id="GO:0005737">
    <property type="term" value="C:cytoplasm"/>
    <property type="evidence" value="ECO:0007669"/>
    <property type="project" value="UniProtKB-SubCell"/>
</dbReference>
<evidence type="ECO:0000256" key="1">
    <source>
        <dbReference type="ARBA" id="ARBA00022490"/>
    </source>
</evidence>
<evidence type="ECO:0000313" key="9">
    <source>
        <dbReference type="Proteomes" id="UP000094291"/>
    </source>
</evidence>
<comment type="function">
    <text evidence="6">Exonuclease involved in the 3' processing of various precursor tRNAs. Initiates hydrolysis at the 3'-terminus of an RNA molecule and releases 5'-mononucleotides.</text>
</comment>
<dbReference type="InterPro" id="IPR044876">
    <property type="entry name" value="HRDC_dom_sf"/>
</dbReference>
<sequence length="372" mass="42294">MIWVSDDASLAQYCAQWQHLPVLALDTEFIRTTTFFPRPALLQVSDGEACYLIDPLTLNDVAPLREVLTSGPLKILHSCSEDLEVFKGWLQLVPAPVVDTQIAAAFAGLDSGMGYQRLVDTLLDIQLDKGETRSDWLQRPLTESQQHYAAQDVAWLLPLWAKLLNRLAGQAPIAGCERLDIVMQEGESLVREARMTTDDAESYWRVRQAWRLDSRGLQVLRALCIWREERCRERDIPRSRVASDGLLQSLCEQLPESLPQLAQLEEASPGWIKQSGREVLGLIQQAQAVPRQEWPKPLPNPTAPEYKQLRKQWRERLKTLAEQHGLSPELLVRRKQMEQWIAEQLAGQPVTLPADWPQWRRLLLADVLGAPA</sequence>
<accession>A0A1E2VEF5</accession>
<keyword evidence="5 6" id="KW-0269">Exonuclease</keyword>
<dbReference type="Pfam" id="PF00570">
    <property type="entry name" value="HRDC"/>
    <property type="match status" value="1"/>
</dbReference>
<comment type="subcellular location">
    <subcellularLocation>
        <location evidence="6">Cytoplasm</location>
    </subcellularLocation>
</comment>
<dbReference type="STRING" id="197479.BFW38_10390"/>
<dbReference type="Proteomes" id="UP000094291">
    <property type="component" value="Unassembled WGS sequence"/>
</dbReference>
<dbReference type="CDD" id="cd06142">
    <property type="entry name" value="RNaseD_exo"/>
    <property type="match status" value="1"/>
</dbReference>
<dbReference type="InterPro" id="IPR010997">
    <property type="entry name" value="HRDC-like_sf"/>
</dbReference>
<dbReference type="InterPro" id="IPR002562">
    <property type="entry name" value="3'-5'_exonuclease_dom"/>
</dbReference>
<keyword evidence="3 6" id="KW-0540">Nuclease</keyword>
<keyword evidence="2 6" id="KW-0819">tRNA processing</keyword>
<protein>
    <recommendedName>
        <fullName evidence="6">Ribonuclease D</fullName>
        <shortName evidence="6">RNase D</shortName>
        <ecNumber evidence="6">3.1.13.5</ecNumber>
    </recommendedName>
</protein>